<evidence type="ECO:0000313" key="1">
    <source>
        <dbReference type="EMBL" id="KAH7546877.1"/>
    </source>
</evidence>
<name>A0A978W4J3_ZIZJJ</name>
<comment type="caution">
    <text evidence="1">The sequence shown here is derived from an EMBL/GenBank/DDBJ whole genome shotgun (WGS) entry which is preliminary data.</text>
</comment>
<reference evidence="1" key="1">
    <citation type="journal article" date="2021" name="Front. Plant Sci.">
        <title>Chromosome-Scale Genome Assembly for Chinese Sour Jujube and Insights Into Its Genome Evolution and Domestication Signature.</title>
        <authorList>
            <person name="Shen L.-Y."/>
            <person name="Luo H."/>
            <person name="Wang X.-L."/>
            <person name="Wang X.-M."/>
            <person name="Qiu X.-J."/>
            <person name="Liu H."/>
            <person name="Zhou S.-S."/>
            <person name="Jia K.-H."/>
            <person name="Nie S."/>
            <person name="Bao Y.-T."/>
            <person name="Zhang R.-G."/>
            <person name="Yun Q.-Z."/>
            <person name="Chai Y.-H."/>
            <person name="Lu J.-Y."/>
            <person name="Li Y."/>
            <person name="Zhao S.-W."/>
            <person name="Mao J.-F."/>
            <person name="Jia S.-G."/>
            <person name="Mao Y.-M."/>
        </authorList>
    </citation>
    <scope>NUCLEOTIDE SEQUENCE</scope>
    <source>
        <strain evidence="1">AT0</strain>
        <tissue evidence="1">Leaf</tissue>
    </source>
</reference>
<protein>
    <submittedName>
        <fullName evidence="1">Uncharacterized protein</fullName>
    </submittedName>
</protein>
<organism evidence="1 2">
    <name type="scientific">Ziziphus jujuba var. spinosa</name>
    <dbReference type="NCBI Taxonomy" id="714518"/>
    <lineage>
        <taxon>Eukaryota</taxon>
        <taxon>Viridiplantae</taxon>
        <taxon>Streptophyta</taxon>
        <taxon>Embryophyta</taxon>
        <taxon>Tracheophyta</taxon>
        <taxon>Spermatophyta</taxon>
        <taxon>Magnoliopsida</taxon>
        <taxon>eudicotyledons</taxon>
        <taxon>Gunneridae</taxon>
        <taxon>Pentapetalae</taxon>
        <taxon>rosids</taxon>
        <taxon>fabids</taxon>
        <taxon>Rosales</taxon>
        <taxon>Rhamnaceae</taxon>
        <taxon>Paliureae</taxon>
        <taxon>Ziziphus</taxon>
    </lineage>
</organism>
<evidence type="ECO:0000313" key="2">
    <source>
        <dbReference type="Proteomes" id="UP000813462"/>
    </source>
</evidence>
<accession>A0A978W4J3</accession>
<dbReference type="AlphaFoldDB" id="A0A978W4J3"/>
<dbReference type="EMBL" id="JAEACU010000001">
    <property type="protein sequence ID" value="KAH7546877.1"/>
    <property type="molecule type" value="Genomic_DNA"/>
</dbReference>
<dbReference type="Proteomes" id="UP000813462">
    <property type="component" value="Unassembled WGS sequence"/>
</dbReference>
<sequence length="89" mass="9645">MSLLVRFLGSTQLNTLNSDLLSRNLGLLGFPLPEVCGQGSGCGMVFGVPMSDLAISDRKLDRLLENIGGEAWHKMQQIKDQSLLLALMA</sequence>
<proteinExistence type="predicted"/>
<gene>
    <name evidence="1" type="ORF">FEM48_Zijuj01G0247500</name>
</gene>